<accession>A0A6C1KFG1</accession>
<gene>
    <name evidence="10" type="ORF">FBQ73_17735</name>
</gene>
<dbReference type="InterPro" id="IPR011055">
    <property type="entry name" value="Dup_hybrid_motif"/>
</dbReference>
<evidence type="ECO:0000256" key="4">
    <source>
        <dbReference type="ARBA" id="ARBA00022801"/>
    </source>
</evidence>
<evidence type="ECO:0000259" key="9">
    <source>
        <dbReference type="Pfam" id="PF01551"/>
    </source>
</evidence>
<feature type="region of interest" description="Disordered" evidence="7">
    <location>
        <begin position="269"/>
        <end position="305"/>
    </location>
</feature>
<name>A0A6C1KFG1_XANAU</name>
<feature type="compositionally biased region" description="Low complexity" evidence="7">
    <location>
        <begin position="270"/>
        <end position="285"/>
    </location>
</feature>
<evidence type="ECO:0000256" key="1">
    <source>
        <dbReference type="ARBA" id="ARBA00001947"/>
    </source>
</evidence>
<dbReference type="CDD" id="cd12797">
    <property type="entry name" value="M23_peptidase"/>
    <property type="match status" value="1"/>
</dbReference>
<evidence type="ECO:0000313" key="10">
    <source>
        <dbReference type="EMBL" id="TLX41974.1"/>
    </source>
</evidence>
<dbReference type="PANTHER" id="PTHR21666">
    <property type="entry name" value="PEPTIDASE-RELATED"/>
    <property type="match status" value="1"/>
</dbReference>
<dbReference type="InterPro" id="IPR016047">
    <property type="entry name" value="M23ase_b-sheet_dom"/>
</dbReference>
<dbReference type="InterPro" id="IPR050570">
    <property type="entry name" value="Cell_wall_metabolism_enzyme"/>
</dbReference>
<organism evidence="10 11">
    <name type="scientific">Xanthobacter autotrophicus</name>
    <dbReference type="NCBI Taxonomy" id="280"/>
    <lineage>
        <taxon>Bacteria</taxon>
        <taxon>Pseudomonadati</taxon>
        <taxon>Pseudomonadota</taxon>
        <taxon>Alphaproteobacteria</taxon>
        <taxon>Hyphomicrobiales</taxon>
        <taxon>Xanthobacteraceae</taxon>
        <taxon>Xanthobacter</taxon>
    </lineage>
</organism>
<proteinExistence type="predicted"/>
<feature type="domain" description="M23ase beta-sheet core" evidence="9">
    <location>
        <begin position="537"/>
        <end position="633"/>
    </location>
</feature>
<dbReference type="SUPFAM" id="SSF51261">
    <property type="entry name" value="Duplicated hybrid motif"/>
    <property type="match status" value="1"/>
</dbReference>
<keyword evidence="8" id="KW-1133">Transmembrane helix</keyword>
<evidence type="ECO:0000313" key="11">
    <source>
        <dbReference type="Proteomes" id="UP000305131"/>
    </source>
</evidence>
<dbReference type="GO" id="GO:0004222">
    <property type="term" value="F:metalloendopeptidase activity"/>
    <property type="evidence" value="ECO:0007669"/>
    <property type="project" value="TreeGrafter"/>
</dbReference>
<protein>
    <recommendedName>
        <fullName evidence="9">M23ase beta-sheet core domain-containing protein</fullName>
    </recommendedName>
</protein>
<dbReference type="PANTHER" id="PTHR21666:SF288">
    <property type="entry name" value="CELL DIVISION PROTEIN YTFB"/>
    <property type="match status" value="1"/>
</dbReference>
<keyword evidence="4" id="KW-0378">Hydrolase</keyword>
<keyword evidence="3" id="KW-0479">Metal-binding</keyword>
<dbReference type="Proteomes" id="UP000305131">
    <property type="component" value="Unassembled WGS sequence"/>
</dbReference>
<keyword evidence="6" id="KW-0482">Metalloprotease</keyword>
<dbReference type="Pfam" id="PF01551">
    <property type="entry name" value="Peptidase_M23"/>
    <property type="match status" value="1"/>
</dbReference>
<dbReference type="AlphaFoldDB" id="A0A6C1KFG1"/>
<dbReference type="OrthoDB" id="9805070at2"/>
<keyword evidence="5" id="KW-0862">Zinc</keyword>
<evidence type="ECO:0000256" key="3">
    <source>
        <dbReference type="ARBA" id="ARBA00022723"/>
    </source>
</evidence>
<evidence type="ECO:0000256" key="5">
    <source>
        <dbReference type="ARBA" id="ARBA00022833"/>
    </source>
</evidence>
<evidence type="ECO:0000256" key="7">
    <source>
        <dbReference type="SAM" id="MobiDB-lite"/>
    </source>
</evidence>
<dbReference type="Gene3D" id="2.70.70.10">
    <property type="entry name" value="Glucose Permease (Domain IIA)"/>
    <property type="match status" value="1"/>
</dbReference>
<comment type="caution">
    <text evidence="10">The sequence shown here is derived from an EMBL/GenBank/DDBJ whole genome shotgun (WGS) entry which is preliminary data.</text>
</comment>
<comment type="cofactor">
    <cofactor evidence="1">
        <name>Zn(2+)</name>
        <dbReference type="ChEBI" id="CHEBI:29105"/>
    </cofactor>
</comment>
<sequence length="685" mass="73402">MQHRRSAGAWRDATSAAGLGDDPPLGVDGDEEDIDRRRVSVRWFAATLLTALCGSFLMGGAVYAALDGEHRFALMPEKVRNAIRGALAVGERPVNSARKGDRMSLLGDSASARQTFRVSTATKVGDREIIKVRPFTRVAANLAMSSTSVSANIPRFNPAQVVAESVSKEEAAPQAEPTGEVTLVMRDLSSLPQSTKLGAAVPMENVLVKVREVAELSRAQPGQGTPGALPHAIVGGTGFAPAASPTPYLSYASVGDALSSGAGLPGSAMPGAHAPGLPAQQAAPGNISFVPKTSDETSGGNDWSDTAVVVKKGDTIASILIDNGVSKDDARAAAAAFGRGRDGQVKDGLRMRMLLQEENKKIRPLRVSIFSDLGHEGTVALSDKDTFVNVPEPSETEIAGISEDTEDDDSGPGIRLYESVYETCLRNDVPRSVIADIIRVYSFDVDFQRRVRPGDNFEILFSDDPGAANDVLYAALTVNKETRRYYRFQTSDDGVVDYYDDDGKSAKKFLVRKPLAGGIMRSPFGYRRHPILGYSKLHTGVDWADSIGTPIYAAGNGTIIYATWKSGYGKHTEIQHANGYVTTYSHQSGFARGIREGMTVRQGQLIGYIGTTGLSTGPHLHYEVKINGNFVDPMRIRLPRGRALDGRFLAEFKRERERIEALLSHAPVPPKVASASAGAKKAASN</sequence>
<feature type="compositionally biased region" description="Low complexity" evidence="7">
    <location>
        <begin position="18"/>
        <end position="27"/>
    </location>
</feature>
<dbReference type="GO" id="GO:0046872">
    <property type="term" value="F:metal ion binding"/>
    <property type="evidence" value="ECO:0007669"/>
    <property type="project" value="UniProtKB-KW"/>
</dbReference>
<feature type="region of interest" description="Disordered" evidence="7">
    <location>
        <begin position="1"/>
        <end position="31"/>
    </location>
</feature>
<reference evidence="10 11" key="1">
    <citation type="submission" date="2019-05" db="EMBL/GenBank/DDBJ databases">
        <authorList>
            <person name="Zhou X."/>
        </authorList>
    </citation>
    <scope>NUCLEOTIDE SEQUENCE [LARGE SCALE GENOMIC DNA]</scope>
    <source>
        <strain evidence="10 11">DSM 432</strain>
    </source>
</reference>
<keyword evidence="8" id="KW-0472">Membrane</keyword>
<evidence type="ECO:0000256" key="8">
    <source>
        <dbReference type="SAM" id="Phobius"/>
    </source>
</evidence>
<evidence type="ECO:0000256" key="6">
    <source>
        <dbReference type="ARBA" id="ARBA00023049"/>
    </source>
</evidence>
<dbReference type="GO" id="GO:0006508">
    <property type="term" value="P:proteolysis"/>
    <property type="evidence" value="ECO:0007669"/>
    <property type="project" value="UniProtKB-KW"/>
</dbReference>
<feature type="transmembrane region" description="Helical" evidence="8">
    <location>
        <begin position="43"/>
        <end position="66"/>
    </location>
</feature>
<evidence type="ECO:0000256" key="2">
    <source>
        <dbReference type="ARBA" id="ARBA00022670"/>
    </source>
</evidence>
<keyword evidence="2" id="KW-0645">Protease</keyword>
<keyword evidence="8" id="KW-0812">Transmembrane</keyword>
<dbReference type="Gene3D" id="3.10.450.350">
    <property type="match status" value="1"/>
</dbReference>
<dbReference type="EMBL" id="VAUP01000035">
    <property type="protein sequence ID" value="TLX41974.1"/>
    <property type="molecule type" value="Genomic_DNA"/>
</dbReference>